<keyword evidence="3" id="KW-1185">Reference proteome</keyword>
<protein>
    <submittedName>
        <fullName evidence="2">Uncharacterized protein</fullName>
    </submittedName>
</protein>
<reference evidence="2 3" key="1">
    <citation type="submission" date="2022-05" db="EMBL/GenBank/DDBJ databases">
        <authorList>
            <person name="Jo J.-H."/>
            <person name="Im W.-T."/>
        </authorList>
    </citation>
    <scope>NUCLEOTIDE SEQUENCE [LARGE SCALE GENOMIC DNA]</scope>
    <source>
        <strain evidence="2 3">NSE70-1</strain>
    </source>
</reference>
<feature type="compositionally biased region" description="Basic residues" evidence="1">
    <location>
        <begin position="11"/>
        <end position="21"/>
    </location>
</feature>
<feature type="region of interest" description="Disordered" evidence="1">
    <location>
        <begin position="1"/>
        <end position="21"/>
    </location>
</feature>
<name>A0ABT0RV25_9SPHN</name>
<dbReference type="EMBL" id="JAMGBA010000002">
    <property type="protein sequence ID" value="MCL6698884.1"/>
    <property type="molecule type" value="Genomic_DNA"/>
</dbReference>
<dbReference type="Proteomes" id="UP001203410">
    <property type="component" value="Unassembled WGS sequence"/>
</dbReference>
<sequence>MTDHGLELTQKKRSKGKRAVRPRLSDAGQFSFDLQHNALKQIVIVAMDEIDGVHLRQLLDVTQPKYLLDLRHVVRFDNPGSSRDHFFNHLSKTKSLYTRDPIAWHSIDTAPLSVDADMLPARVRYEVVEQHDNNVMLLVSKPTESRKLASVLNLALSRDRATNWVIHIT</sequence>
<evidence type="ECO:0000313" key="2">
    <source>
        <dbReference type="EMBL" id="MCL6698884.1"/>
    </source>
</evidence>
<proteinExistence type="predicted"/>
<gene>
    <name evidence="2" type="ORF">LZ496_08840</name>
</gene>
<evidence type="ECO:0000313" key="3">
    <source>
        <dbReference type="Proteomes" id="UP001203410"/>
    </source>
</evidence>
<accession>A0ABT0RV25</accession>
<comment type="caution">
    <text evidence="2">The sequence shown here is derived from an EMBL/GenBank/DDBJ whole genome shotgun (WGS) entry which is preliminary data.</text>
</comment>
<organism evidence="2 3">
    <name type="scientific">Sphingomonas caseinilyticus</name>
    <dbReference type="NCBI Taxonomy" id="2908205"/>
    <lineage>
        <taxon>Bacteria</taxon>
        <taxon>Pseudomonadati</taxon>
        <taxon>Pseudomonadota</taxon>
        <taxon>Alphaproteobacteria</taxon>
        <taxon>Sphingomonadales</taxon>
        <taxon>Sphingomonadaceae</taxon>
        <taxon>Sphingomonas</taxon>
    </lineage>
</organism>
<dbReference type="RefSeq" id="WP_249904268.1">
    <property type="nucleotide sequence ID" value="NZ_JAMGBA010000002.1"/>
</dbReference>
<feature type="compositionally biased region" description="Basic and acidic residues" evidence="1">
    <location>
        <begin position="1"/>
        <end position="10"/>
    </location>
</feature>
<evidence type="ECO:0000256" key="1">
    <source>
        <dbReference type="SAM" id="MobiDB-lite"/>
    </source>
</evidence>